<protein>
    <recommendedName>
        <fullName evidence="2">PKD domain-containing protein</fullName>
    </recommendedName>
</protein>
<dbReference type="SUPFAM" id="SSF49299">
    <property type="entry name" value="PKD domain"/>
    <property type="match status" value="2"/>
</dbReference>
<feature type="domain" description="PKD" evidence="2">
    <location>
        <begin position="454"/>
        <end position="514"/>
    </location>
</feature>
<accession>A0A2S7SUN0</accession>
<dbReference type="OrthoDB" id="9765926at2"/>
<dbReference type="SMART" id="SM00089">
    <property type="entry name" value="PKD"/>
    <property type="match status" value="3"/>
</dbReference>
<feature type="signal peptide" evidence="1">
    <location>
        <begin position="1"/>
        <end position="25"/>
    </location>
</feature>
<dbReference type="InterPro" id="IPR022409">
    <property type="entry name" value="PKD/Chitinase_dom"/>
</dbReference>
<dbReference type="PROSITE" id="PS50093">
    <property type="entry name" value="PKD"/>
    <property type="match status" value="2"/>
</dbReference>
<dbReference type="Proteomes" id="UP000239872">
    <property type="component" value="Unassembled WGS sequence"/>
</dbReference>
<evidence type="ECO:0000256" key="1">
    <source>
        <dbReference type="SAM" id="SignalP"/>
    </source>
</evidence>
<dbReference type="InterPro" id="IPR026341">
    <property type="entry name" value="T9SS_type_B"/>
</dbReference>
<evidence type="ECO:0000313" key="3">
    <source>
        <dbReference type="EMBL" id="PQJ10620.1"/>
    </source>
</evidence>
<dbReference type="RefSeq" id="WP_105039348.1">
    <property type="nucleotide sequence ID" value="NZ_PPSL01000003.1"/>
</dbReference>
<comment type="caution">
    <text evidence="3">The sequence shown here is derived from an EMBL/GenBank/DDBJ whole genome shotgun (WGS) entry which is preliminary data.</text>
</comment>
<dbReference type="InterPro" id="IPR013783">
    <property type="entry name" value="Ig-like_fold"/>
</dbReference>
<dbReference type="AlphaFoldDB" id="A0A2S7SUN0"/>
<dbReference type="EMBL" id="PPSL01000003">
    <property type="protein sequence ID" value="PQJ10620.1"/>
    <property type="molecule type" value="Genomic_DNA"/>
</dbReference>
<evidence type="ECO:0000259" key="2">
    <source>
        <dbReference type="PROSITE" id="PS50093"/>
    </source>
</evidence>
<keyword evidence="4" id="KW-1185">Reference proteome</keyword>
<feature type="chain" id="PRO_5015728803" description="PKD domain-containing protein" evidence="1">
    <location>
        <begin position="26"/>
        <end position="854"/>
    </location>
</feature>
<dbReference type="Pfam" id="PF18911">
    <property type="entry name" value="PKD_4"/>
    <property type="match status" value="1"/>
</dbReference>
<keyword evidence="1" id="KW-0732">Signal</keyword>
<dbReference type="Gene3D" id="2.60.40.10">
    <property type="entry name" value="Immunoglobulins"/>
    <property type="match status" value="2"/>
</dbReference>
<proteinExistence type="predicted"/>
<name>A0A2S7SUN0_9BACT</name>
<gene>
    <name evidence="3" type="ORF">CJD36_011650</name>
</gene>
<feature type="domain" description="PKD" evidence="2">
    <location>
        <begin position="518"/>
        <end position="595"/>
    </location>
</feature>
<dbReference type="Pfam" id="PF13585">
    <property type="entry name" value="CHU_C"/>
    <property type="match status" value="1"/>
</dbReference>
<organism evidence="3 4">
    <name type="scientific">Flavipsychrobacter stenotrophus</name>
    <dbReference type="NCBI Taxonomy" id="2077091"/>
    <lineage>
        <taxon>Bacteria</taxon>
        <taxon>Pseudomonadati</taxon>
        <taxon>Bacteroidota</taxon>
        <taxon>Chitinophagia</taxon>
        <taxon>Chitinophagales</taxon>
        <taxon>Chitinophagaceae</taxon>
        <taxon>Flavipsychrobacter</taxon>
    </lineage>
</organism>
<dbReference type="CDD" id="cd00146">
    <property type="entry name" value="PKD"/>
    <property type="match status" value="1"/>
</dbReference>
<dbReference type="InterPro" id="IPR035986">
    <property type="entry name" value="PKD_dom_sf"/>
</dbReference>
<dbReference type="NCBIfam" id="TIGR04131">
    <property type="entry name" value="Bac_Flav_CTERM"/>
    <property type="match status" value="1"/>
</dbReference>
<sequence length="854" mass="90667">MKYNRYAFTLLCGILLCCFSNRTLAQLYLSADPTTCGDSATTLHALLIGDVPTSSGVTADDGYSGSINIGFTFNFYGNNYTQLCIGSNGVLSMGTGSAGGYCTWPISNTLAGTVAGAAAMRNTFCGLWSDIYLFAGGTITYSTVGTAPYRKFMATWCATHMYSCTTQYETFQMIIYETTNICETHIAHRTTGCTWNGGYAIVGVANSTGTASTAAPGRDFPTLWGALNEAWRFSPTGSPTTAYAVTSIPFAPVPYASSTIYWYDSTTGLLVGSGPTITVSPSVPTTYKATAAGCSDSTIAFIHVLPTSGSGSVSGISAPVHITSLLGTDPTDCGKNDGTVRLVGVNPGFPDSIFYSVGGVPQPIIVQTSLADSSLTITGLLAGVYDYFYVKQGSCVSNGIPVTLYNPALAANFTYVTHPGCSGDSVIIINTGTSGGTYTYSTNPATTGVPLYPGPPSIYTSVFSYGDGFMDSSSVGASTYSPTHIYTTPGTYNINFFYHNNYGCSALATLPVTLGHPLTSVFTPSAPSVCLGVPVTFTNSSVGTGATYFWTFGDGVTSTDMNPNHSYAAPGTYNVTLTVTDFIPCTAVSNTNIDVISIGTRTDFHDTTVCLRLPLQIESYTEVVPSSLTNITYQWTPGTNLSDPTIPNPTFMGVGDYTYTLTATVLPLGCTASDVMTIHSKPPIILTHVTIDQVIPIGGSIQLNADSAWVYVWSPNDGTLSNANINNPIATPIDSVTTYMVVGMSPYGCRDSAFVTIRVDPTVTEFIPEAFTPNGDGLNDVFRVFNLGYYQKLVDFRIYNRWGHEVFNTINAKQGWDGTMNGVPQDMGVYYYQVIVSNPDGKQKSLKGSVTLIR</sequence>
<evidence type="ECO:0000313" key="4">
    <source>
        <dbReference type="Proteomes" id="UP000239872"/>
    </source>
</evidence>
<dbReference type="InterPro" id="IPR000601">
    <property type="entry name" value="PKD_dom"/>
</dbReference>
<reference evidence="3 4" key="1">
    <citation type="submission" date="2018-01" db="EMBL/GenBank/DDBJ databases">
        <title>A novel member of the phylum Bacteroidetes isolated from glacier ice.</title>
        <authorList>
            <person name="Liu Q."/>
            <person name="Xin Y.-H."/>
        </authorList>
    </citation>
    <scope>NUCLEOTIDE SEQUENCE [LARGE SCALE GENOMIC DNA]</scope>
    <source>
        <strain evidence="3 4">RB1R16</strain>
    </source>
</reference>